<dbReference type="GO" id="GO:0005634">
    <property type="term" value="C:nucleus"/>
    <property type="evidence" value="ECO:0007669"/>
    <property type="project" value="UniProtKB-SubCell"/>
</dbReference>
<sequence length="266" mass="30342">MVVVRQVWQNNLVEEFRLIQRCADEFRFVSMDTEFPGTVFSLDLPKHAFSSLSPAHHYSQMKENVDALNIIQLGLTLSDSNGNLPRLGTRFQHVWEFNFCDFDADRDLCNRDSISLLRSQGIDFSKNKRRGIHSRDFAWCFLNSKLGPISTGRAWVTFHGLYDFGFLVKILTGKPLPHSLRDFMMLLRFYFGAQVYDLKPIAHAFGHRGGLEKLATSLGLGRAAGKSHQAGSDSLLTMHAFLRLVMKNCNVVLRFNYILYGLTCKI</sequence>
<dbReference type="SUPFAM" id="SSF53098">
    <property type="entry name" value="Ribonuclease H-like"/>
    <property type="match status" value="1"/>
</dbReference>
<dbReference type="Gene3D" id="3.30.420.10">
    <property type="entry name" value="Ribonuclease H-like superfamily/Ribonuclease H"/>
    <property type="match status" value="1"/>
</dbReference>
<keyword evidence="8" id="KW-0963">Cytoplasm</keyword>
<keyword evidence="9" id="KW-0540">Nuclease</keyword>
<protein>
    <recommendedName>
        <fullName evidence="7">poly(A)-specific ribonuclease</fullName>
        <ecNumber evidence="7">3.1.13.4</ecNumber>
    </recommendedName>
</protein>
<evidence type="ECO:0000256" key="1">
    <source>
        <dbReference type="ARBA" id="ARBA00001663"/>
    </source>
</evidence>
<comment type="caution">
    <text evidence="18">The sequence shown here is derived from an EMBL/GenBank/DDBJ whole genome shotgun (WGS) entry which is preliminary data.</text>
</comment>
<comment type="cofactor">
    <cofactor evidence="2">
        <name>a divalent metal cation</name>
        <dbReference type="ChEBI" id="CHEBI:60240"/>
    </cofactor>
</comment>
<keyword evidence="15" id="KW-0804">Transcription</keyword>
<comment type="subcellular location">
    <subcellularLocation>
        <location evidence="4">Cytoplasm</location>
    </subcellularLocation>
    <subcellularLocation>
        <location evidence="3">Nucleus</location>
    </subcellularLocation>
</comment>
<comment type="similarity">
    <text evidence="5">Belongs to the CAF1 family.</text>
</comment>
<evidence type="ECO:0000256" key="3">
    <source>
        <dbReference type="ARBA" id="ARBA00004123"/>
    </source>
</evidence>
<evidence type="ECO:0000256" key="13">
    <source>
        <dbReference type="ARBA" id="ARBA00022884"/>
    </source>
</evidence>
<evidence type="ECO:0000256" key="2">
    <source>
        <dbReference type="ARBA" id="ARBA00001968"/>
    </source>
</evidence>
<evidence type="ECO:0000313" key="18">
    <source>
        <dbReference type="EMBL" id="KAH6833947.1"/>
    </source>
</evidence>
<name>A0AAD4JHP2_PERFH</name>
<keyword evidence="19" id="KW-1185">Reference proteome</keyword>
<dbReference type="PANTHER" id="PTHR10797">
    <property type="entry name" value="CCR4-NOT TRANSCRIPTION COMPLEX SUBUNIT"/>
    <property type="match status" value="1"/>
</dbReference>
<evidence type="ECO:0000256" key="4">
    <source>
        <dbReference type="ARBA" id="ARBA00004496"/>
    </source>
</evidence>
<evidence type="ECO:0000256" key="14">
    <source>
        <dbReference type="ARBA" id="ARBA00023015"/>
    </source>
</evidence>
<evidence type="ECO:0000256" key="10">
    <source>
        <dbReference type="ARBA" id="ARBA00022723"/>
    </source>
</evidence>
<accession>A0AAD4JHP2</accession>
<evidence type="ECO:0000256" key="11">
    <source>
        <dbReference type="ARBA" id="ARBA00022801"/>
    </source>
</evidence>
<reference evidence="18 19" key="1">
    <citation type="journal article" date="2021" name="Nat. Commun.">
        <title>Incipient diploidization of the medicinal plant Perilla within 10,000 years.</title>
        <authorList>
            <person name="Zhang Y."/>
            <person name="Shen Q."/>
            <person name="Leng L."/>
            <person name="Zhang D."/>
            <person name="Chen S."/>
            <person name="Shi Y."/>
            <person name="Ning Z."/>
            <person name="Chen S."/>
        </authorList>
    </citation>
    <scope>NUCLEOTIDE SEQUENCE [LARGE SCALE GENOMIC DNA]</scope>
    <source>
        <strain evidence="19">cv. PC099</strain>
    </source>
</reference>
<dbReference type="GO" id="GO:0046872">
    <property type="term" value="F:metal ion binding"/>
    <property type="evidence" value="ECO:0007669"/>
    <property type="project" value="UniProtKB-KW"/>
</dbReference>
<keyword evidence="14" id="KW-0805">Transcription regulation</keyword>
<evidence type="ECO:0000256" key="6">
    <source>
        <dbReference type="ARBA" id="ARBA00011757"/>
    </source>
</evidence>
<dbReference type="GO" id="GO:0016740">
    <property type="term" value="F:transferase activity"/>
    <property type="evidence" value="ECO:0007669"/>
    <property type="project" value="UniProtKB-KW"/>
</dbReference>
<evidence type="ECO:0000313" key="19">
    <source>
        <dbReference type="Proteomes" id="UP001190926"/>
    </source>
</evidence>
<keyword evidence="12" id="KW-0269">Exonuclease</keyword>
<dbReference type="Proteomes" id="UP001190926">
    <property type="component" value="Unassembled WGS sequence"/>
</dbReference>
<dbReference type="InterPro" id="IPR012337">
    <property type="entry name" value="RNaseH-like_sf"/>
</dbReference>
<evidence type="ECO:0000256" key="9">
    <source>
        <dbReference type="ARBA" id="ARBA00022722"/>
    </source>
</evidence>
<dbReference type="InterPro" id="IPR036397">
    <property type="entry name" value="RNaseH_sf"/>
</dbReference>
<evidence type="ECO:0000256" key="8">
    <source>
        <dbReference type="ARBA" id="ARBA00022490"/>
    </source>
</evidence>
<dbReference type="AlphaFoldDB" id="A0AAD4JHP2"/>
<evidence type="ECO:0000256" key="16">
    <source>
        <dbReference type="ARBA" id="ARBA00023242"/>
    </source>
</evidence>
<organism evidence="18 19">
    <name type="scientific">Perilla frutescens var. hirtella</name>
    <name type="common">Perilla citriodora</name>
    <name type="synonym">Perilla setoyensis</name>
    <dbReference type="NCBI Taxonomy" id="608512"/>
    <lineage>
        <taxon>Eukaryota</taxon>
        <taxon>Viridiplantae</taxon>
        <taxon>Streptophyta</taxon>
        <taxon>Embryophyta</taxon>
        <taxon>Tracheophyta</taxon>
        <taxon>Spermatophyta</taxon>
        <taxon>Magnoliopsida</taxon>
        <taxon>eudicotyledons</taxon>
        <taxon>Gunneridae</taxon>
        <taxon>Pentapetalae</taxon>
        <taxon>asterids</taxon>
        <taxon>lamiids</taxon>
        <taxon>Lamiales</taxon>
        <taxon>Lamiaceae</taxon>
        <taxon>Nepetoideae</taxon>
        <taxon>Elsholtzieae</taxon>
        <taxon>Perilla</taxon>
    </lineage>
</organism>
<keyword evidence="10" id="KW-0479">Metal-binding</keyword>
<comment type="catalytic activity">
    <reaction evidence="1">
        <text>Exonucleolytic cleavage of poly(A) to 5'-AMP.</text>
        <dbReference type="EC" id="3.1.13.4"/>
    </reaction>
</comment>
<dbReference type="GO" id="GO:0004535">
    <property type="term" value="F:poly(A)-specific ribonuclease activity"/>
    <property type="evidence" value="ECO:0007669"/>
    <property type="project" value="UniProtKB-EC"/>
</dbReference>
<evidence type="ECO:0000256" key="7">
    <source>
        <dbReference type="ARBA" id="ARBA00012161"/>
    </source>
</evidence>
<evidence type="ECO:0000256" key="5">
    <source>
        <dbReference type="ARBA" id="ARBA00008372"/>
    </source>
</evidence>
<keyword evidence="13" id="KW-0694">RNA-binding</keyword>
<dbReference type="GO" id="GO:0005737">
    <property type="term" value="C:cytoplasm"/>
    <property type="evidence" value="ECO:0007669"/>
    <property type="project" value="UniProtKB-SubCell"/>
</dbReference>
<dbReference type="EMBL" id="SDAM02000053">
    <property type="protein sequence ID" value="KAH6833947.1"/>
    <property type="molecule type" value="Genomic_DNA"/>
</dbReference>
<dbReference type="InterPro" id="IPR039637">
    <property type="entry name" value="CNOT7/CNOT8/Pop2"/>
</dbReference>
<evidence type="ECO:0000256" key="12">
    <source>
        <dbReference type="ARBA" id="ARBA00022839"/>
    </source>
</evidence>
<keyword evidence="16" id="KW-0539">Nucleus</keyword>
<dbReference type="Pfam" id="PF04857">
    <property type="entry name" value="CAF1"/>
    <property type="match status" value="1"/>
</dbReference>
<dbReference type="GO" id="GO:0003723">
    <property type="term" value="F:RNA binding"/>
    <property type="evidence" value="ECO:0007669"/>
    <property type="project" value="UniProtKB-KW"/>
</dbReference>
<keyword evidence="18" id="KW-0808">Transferase</keyword>
<comment type="function">
    <text evidence="17">Ubiquitous transcription factor required for a diverse set of processes. It is a component of the CCR4 complex involved in the control of gene expression.</text>
</comment>
<gene>
    <name evidence="18" type="ORF">C2S53_004749</name>
</gene>
<evidence type="ECO:0000256" key="17">
    <source>
        <dbReference type="ARBA" id="ARBA00025148"/>
    </source>
</evidence>
<dbReference type="InterPro" id="IPR006941">
    <property type="entry name" value="RNase_CAF1"/>
</dbReference>
<keyword evidence="11" id="KW-0378">Hydrolase</keyword>
<dbReference type="EC" id="3.1.13.4" evidence="7"/>
<dbReference type="GO" id="GO:0030014">
    <property type="term" value="C:CCR4-NOT complex"/>
    <property type="evidence" value="ECO:0007669"/>
    <property type="project" value="InterPro"/>
</dbReference>
<comment type="subunit">
    <text evidence="6">Component of the CCR4-NOT complex, at least composed of CRR4 and CAF1 proteins.</text>
</comment>
<evidence type="ECO:0000256" key="15">
    <source>
        <dbReference type="ARBA" id="ARBA00023163"/>
    </source>
</evidence>
<proteinExistence type="inferred from homology"/>